<keyword evidence="3" id="KW-1185">Reference proteome</keyword>
<comment type="caution">
    <text evidence="2">The sequence shown here is derived from an EMBL/GenBank/DDBJ whole genome shotgun (WGS) entry which is preliminary data.</text>
</comment>
<gene>
    <name evidence="2" type="ORF">E2C01_048936</name>
</gene>
<feature type="region of interest" description="Disordered" evidence="1">
    <location>
        <begin position="21"/>
        <end position="122"/>
    </location>
</feature>
<evidence type="ECO:0000313" key="3">
    <source>
        <dbReference type="Proteomes" id="UP000324222"/>
    </source>
</evidence>
<evidence type="ECO:0000256" key="1">
    <source>
        <dbReference type="SAM" id="MobiDB-lite"/>
    </source>
</evidence>
<dbReference type="EMBL" id="VSRR010012813">
    <property type="protein sequence ID" value="MPC55005.1"/>
    <property type="molecule type" value="Genomic_DNA"/>
</dbReference>
<protein>
    <submittedName>
        <fullName evidence="2">Uncharacterized protein</fullName>
    </submittedName>
</protein>
<sequence>MRALESEESPSARVRILFMIEPSSPDAGTPVTQGVKHAPRRPSFLAPTRESETPAGVAPLLPPTPVSSPMQALEDEGAEQGRLTAPPEVEPLADPAAKPPEAPPDDDPLTAATQMLAQARAE</sequence>
<accession>A0A5B7GCC2</accession>
<reference evidence="2 3" key="1">
    <citation type="submission" date="2019-05" db="EMBL/GenBank/DDBJ databases">
        <title>Another draft genome of Portunus trituberculatus and its Hox gene families provides insights of decapod evolution.</title>
        <authorList>
            <person name="Jeong J.-H."/>
            <person name="Song I."/>
            <person name="Kim S."/>
            <person name="Choi T."/>
            <person name="Kim D."/>
            <person name="Ryu S."/>
            <person name="Kim W."/>
        </authorList>
    </citation>
    <scope>NUCLEOTIDE SEQUENCE [LARGE SCALE GENOMIC DNA]</scope>
    <source>
        <tissue evidence="2">Muscle</tissue>
    </source>
</reference>
<proteinExistence type="predicted"/>
<name>A0A5B7GCC2_PORTR</name>
<dbReference type="AlphaFoldDB" id="A0A5B7GCC2"/>
<evidence type="ECO:0000313" key="2">
    <source>
        <dbReference type="EMBL" id="MPC55005.1"/>
    </source>
</evidence>
<dbReference type="Proteomes" id="UP000324222">
    <property type="component" value="Unassembled WGS sequence"/>
</dbReference>
<organism evidence="2 3">
    <name type="scientific">Portunus trituberculatus</name>
    <name type="common">Swimming crab</name>
    <name type="synonym">Neptunus trituberculatus</name>
    <dbReference type="NCBI Taxonomy" id="210409"/>
    <lineage>
        <taxon>Eukaryota</taxon>
        <taxon>Metazoa</taxon>
        <taxon>Ecdysozoa</taxon>
        <taxon>Arthropoda</taxon>
        <taxon>Crustacea</taxon>
        <taxon>Multicrustacea</taxon>
        <taxon>Malacostraca</taxon>
        <taxon>Eumalacostraca</taxon>
        <taxon>Eucarida</taxon>
        <taxon>Decapoda</taxon>
        <taxon>Pleocyemata</taxon>
        <taxon>Brachyura</taxon>
        <taxon>Eubrachyura</taxon>
        <taxon>Portunoidea</taxon>
        <taxon>Portunidae</taxon>
        <taxon>Portuninae</taxon>
        <taxon>Portunus</taxon>
    </lineage>
</organism>